<keyword evidence="3" id="KW-1185">Reference proteome</keyword>
<dbReference type="SUPFAM" id="SSF109854">
    <property type="entry name" value="DinB/YfiT-like putative metalloenzymes"/>
    <property type="match status" value="1"/>
</dbReference>
<organism evidence="2 3">
    <name type="scientific">Amycolatopsis dongchuanensis</name>
    <dbReference type="NCBI Taxonomy" id="1070866"/>
    <lineage>
        <taxon>Bacteria</taxon>
        <taxon>Bacillati</taxon>
        <taxon>Actinomycetota</taxon>
        <taxon>Actinomycetes</taxon>
        <taxon>Pseudonocardiales</taxon>
        <taxon>Pseudonocardiaceae</taxon>
        <taxon>Amycolatopsis</taxon>
    </lineage>
</organism>
<proteinExistence type="predicted"/>
<dbReference type="Gene3D" id="1.20.120.450">
    <property type="entry name" value="dinb family like domain"/>
    <property type="match status" value="1"/>
</dbReference>
<dbReference type="RefSeq" id="WP_346054409.1">
    <property type="nucleotide sequence ID" value="NZ_BAABIB010000075.1"/>
</dbReference>
<evidence type="ECO:0000259" key="1">
    <source>
        <dbReference type="Pfam" id="PF11716"/>
    </source>
</evidence>
<dbReference type="InterPro" id="IPR017520">
    <property type="entry name" value="CHP03086"/>
</dbReference>
<dbReference type="NCBIfam" id="TIGR03083">
    <property type="entry name" value="maleylpyruvate isomerase family mycothiol-dependent enzyme"/>
    <property type="match status" value="1"/>
</dbReference>
<gene>
    <name evidence="2" type="ORF">GCM10023214_38140</name>
</gene>
<evidence type="ECO:0000313" key="2">
    <source>
        <dbReference type="EMBL" id="GAA5166086.1"/>
    </source>
</evidence>
<name>A0ABP9QQZ6_9PSEU</name>
<sequence length="183" mass="19183">MSEISTAAAALATVVRGIRPEQLTDPTPCTEFDVRALVGHLAQWAPSLAGAGRKQIVEPSEVDGDDPRNVLLERVSDLVDAWDSPGSHEGTTHMGGPTEMPAALVADMVLGELVVHGWDLARATGRPFELPENLLKRLHDGVVATAGEARAMGVYGPEVPVPASASALDRILGLTGRNPAWAG</sequence>
<dbReference type="NCBIfam" id="TIGR03086">
    <property type="entry name" value="TIGR03086 family metal-binding protein"/>
    <property type="match status" value="1"/>
</dbReference>
<dbReference type="EMBL" id="BAABIB010000075">
    <property type="protein sequence ID" value="GAA5166086.1"/>
    <property type="molecule type" value="Genomic_DNA"/>
</dbReference>
<dbReference type="InterPro" id="IPR017517">
    <property type="entry name" value="Maleyloyr_isom"/>
</dbReference>
<evidence type="ECO:0000313" key="3">
    <source>
        <dbReference type="Proteomes" id="UP001500192"/>
    </source>
</evidence>
<protein>
    <submittedName>
        <fullName evidence="2">TIGR03086 family metal-binding protein</fullName>
    </submittedName>
</protein>
<dbReference type="InterPro" id="IPR034660">
    <property type="entry name" value="DinB/YfiT-like"/>
</dbReference>
<reference evidence="3" key="1">
    <citation type="journal article" date="2019" name="Int. J. Syst. Evol. Microbiol.">
        <title>The Global Catalogue of Microorganisms (GCM) 10K type strain sequencing project: providing services to taxonomists for standard genome sequencing and annotation.</title>
        <authorList>
            <consortium name="The Broad Institute Genomics Platform"/>
            <consortium name="The Broad Institute Genome Sequencing Center for Infectious Disease"/>
            <person name="Wu L."/>
            <person name="Ma J."/>
        </authorList>
    </citation>
    <scope>NUCLEOTIDE SEQUENCE [LARGE SCALE GENOMIC DNA]</scope>
    <source>
        <strain evidence="3">JCM 18054</strain>
    </source>
</reference>
<feature type="domain" description="Mycothiol-dependent maleylpyruvate isomerase metal-binding" evidence="1">
    <location>
        <begin position="6"/>
        <end position="121"/>
    </location>
</feature>
<dbReference type="Pfam" id="PF11716">
    <property type="entry name" value="MDMPI_N"/>
    <property type="match status" value="1"/>
</dbReference>
<dbReference type="Proteomes" id="UP001500192">
    <property type="component" value="Unassembled WGS sequence"/>
</dbReference>
<accession>A0ABP9QQZ6</accession>
<dbReference type="InterPro" id="IPR024344">
    <property type="entry name" value="MDMPI_metal-binding"/>
</dbReference>
<comment type="caution">
    <text evidence="2">The sequence shown here is derived from an EMBL/GenBank/DDBJ whole genome shotgun (WGS) entry which is preliminary data.</text>
</comment>